<feature type="domain" description="HTH tetR-type" evidence="6">
    <location>
        <begin position="14"/>
        <end position="74"/>
    </location>
</feature>
<keyword evidence="1" id="KW-0678">Repressor</keyword>
<dbReference type="PRINTS" id="PR00455">
    <property type="entry name" value="HTHTETR"/>
</dbReference>
<dbReference type="SUPFAM" id="SSF46689">
    <property type="entry name" value="Homeodomain-like"/>
    <property type="match status" value="1"/>
</dbReference>
<dbReference type="InterPro" id="IPR036271">
    <property type="entry name" value="Tet_transcr_reg_TetR-rel_C_sf"/>
</dbReference>
<dbReference type="KEGG" id="mgor:H0P51_01360"/>
<dbReference type="PRINTS" id="PR00400">
    <property type="entry name" value="TETREPRESSOR"/>
</dbReference>
<dbReference type="RefSeq" id="WP_180916295.1">
    <property type="nucleotide sequence ID" value="NZ_CP059165.1"/>
</dbReference>
<keyword evidence="4" id="KW-0804">Transcription</keyword>
<dbReference type="InterPro" id="IPR004111">
    <property type="entry name" value="Repressor_TetR_C"/>
</dbReference>
<evidence type="ECO:0000256" key="1">
    <source>
        <dbReference type="ARBA" id="ARBA00022491"/>
    </source>
</evidence>
<keyword evidence="8" id="KW-1185">Reference proteome</keyword>
<dbReference type="Gene3D" id="1.10.357.10">
    <property type="entry name" value="Tetracycline Repressor, domain 2"/>
    <property type="match status" value="1"/>
</dbReference>
<keyword evidence="2" id="KW-0805">Transcription regulation</keyword>
<dbReference type="Pfam" id="PF00440">
    <property type="entry name" value="TetR_N"/>
    <property type="match status" value="1"/>
</dbReference>
<keyword evidence="3 5" id="KW-0238">DNA-binding</keyword>
<accession>A0A7D6I167</accession>
<dbReference type="PANTHER" id="PTHR30055">
    <property type="entry name" value="HTH-TYPE TRANSCRIPTIONAL REGULATOR RUTR"/>
    <property type="match status" value="1"/>
</dbReference>
<dbReference type="SUPFAM" id="SSF48498">
    <property type="entry name" value="Tetracyclin repressor-like, C-terminal domain"/>
    <property type="match status" value="1"/>
</dbReference>
<reference evidence="7" key="2">
    <citation type="submission" date="2020-07" db="EMBL/GenBank/DDBJ databases">
        <authorList>
            <person name="Yu X."/>
        </authorList>
    </citation>
    <scope>NUCLEOTIDE SEQUENCE [LARGE SCALE GENOMIC DNA]</scope>
    <source>
        <strain evidence="7">24T</strain>
    </source>
</reference>
<dbReference type="InterPro" id="IPR009057">
    <property type="entry name" value="Homeodomain-like_sf"/>
</dbReference>
<evidence type="ECO:0000256" key="5">
    <source>
        <dbReference type="PROSITE-ProRule" id="PRU00335"/>
    </source>
</evidence>
<dbReference type="Pfam" id="PF02909">
    <property type="entry name" value="TetR_C_1"/>
    <property type="match status" value="1"/>
</dbReference>
<name>A0A7D6I167_9MYCO</name>
<sequence>MDDVNFARPRGRPPLPFDRILGTALDLVDECGADALSMRSLAQRLGSGTATLYRHFGDRAELIAMVVDRMLGEVTIDARQPWDRACIAFAHSMFDALSRHGNVASLLVGHVPMGANALAHREAVLSLLLENGFSGRTAARTYATLSRYVLGFAMQVRGSASTERDEDELAAAFGRLDPERYPATSAAAGALPVSLADEFDFGLRLLVSGLRRLEPR</sequence>
<dbReference type="EMBL" id="CP059165">
    <property type="protein sequence ID" value="QLL07694.1"/>
    <property type="molecule type" value="Genomic_DNA"/>
</dbReference>
<dbReference type="GO" id="GO:0000976">
    <property type="term" value="F:transcription cis-regulatory region binding"/>
    <property type="evidence" value="ECO:0007669"/>
    <property type="project" value="TreeGrafter"/>
</dbReference>
<proteinExistence type="predicted"/>
<dbReference type="GO" id="GO:0003700">
    <property type="term" value="F:DNA-binding transcription factor activity"/>
    <property type="evidence" value="ECO:0007669"/>
    <property type="project" value="TreeGrafter"/>
</dbReference>
<evidence type="ECO:0000256" key="3">
    <source>
        <dbReference type="ARBA" id="ARBA00023125"/>
    </source>
</evidence>
<evidence type="ECO:0000256" key="2">
    <source>
        <dbReference type="ARBA" id="ARBA00023015"/>
    </source>
</evidence>
<evidence type="ECO:0000259" key="6">
    <source>
        <dbReference type="PROSITE" id="PS50977"/>
    </source>
</evidence>
<dbReference type="InterPro" id="IPR050109">
    <property type="entry name" value="HTH-type_TetR-like_transc_reg"/>
</dbReference>
<dbReference type="InterPro" id="IPR003012">
    <property type="entry name" value="Tet_transcr_reg_TetR"/>
</dbReference>
<dbReference type="AlphaFoldDB" id="A0A7D6I167"/>
<dbReference type="Proteomes" id="UP000510682">
    <property type="component" value="Chromosome"/>
</dbReference>
<dbReference type="PROSITE" id="PS50977">
    <property type="entry name" value="HTH_TETR_2"/>
    <property type="match status" value="1"/>
</dbReference>
<dbReference type="GO" id="GO:0046677">
    <property type="term" value="P:response to antibiotic"/>
    <property type="evidence" value="ECO:0007669"/>
    <property type="project" value="InterPro"/>
</dbReference>
<dbReference type="GO" id="GO:0045892">
    <property type="term" value="P:negative regulation of DNA-templated transcription"/>
    <property type="evidence" value="ECO:0007669"/>
    <property type="project" value="InterPro"/>
</dbReference>
<protein>
    <submittedName>
        <fullName evidence="7">TetR/AcrR family transcriptional regulator</fullName>
    </submittedName>
</protein>
<evidence type="ECO:0000313" key="7">
    <source>
        <dbReference type="EMBL" id="QLL07694.1"/>
    </source>
</evidence>
<reference evidence="7" key="1">
    <citation type="submission" date="2020-07" db="EMBL/GenBank/DDBJ databases">
        <title>Description of Mycobacterium gordonae subsp. intergordonae subsp.nov. and Mycobacterium gordonae subsp. gordonae subsp. nov.</title>
        <authorList>
            <person name="Huang H."/>
        </authorList>
    </citation>
    <scope>NUCLEOTIDE SEQUENCE [LARGE SCALE GENOMIC DNA]</scope>
    <source>
        <strain evidence="7">24T</strain>
    </source>
</reference>
<organism evidence="7 8">
    <name type="scientific">Mycobacterium vicinigordonae</name>
    <dbReference type="NCBI Taxonomy" id="1719132"/>
    <lineage>
        <taxon>Bacteria</taxon>
        <taxon>Bacillati</taxon>
        <taxon>Actinomycetota</taxon>
        <taxon>Actinomycetes</taxon>
        <taxon>Mycobacteriales</taxon>
        <taxon>Mycobacteriaceae</taxon>
        <taxon>Mycobacterium</taxon>
    </lineage>
</organism>
<evidence type="ECO:0000313" key="8">
    <source>
        <dbReference type="Proteomes" id="UP000510682"/>
    </source>
</evidence>
<dbReference type="PANTHER" id="PTHR30055:SF151">
    <property type="entry name" value="TRANSCRIPTIONAL REGULATORY PROTEIN"/>
    <property type="match status" value="1"/>
</dbReference>
<dbReference type="InterPro" id="IPR001647">
    <property type="entry name" value="HTH_TetR"/>
</dbReference>
<feature type="DNA-binding region" description="H-T-H motif" evidence="5">
    <location>
        <begin position="37"/>
        <end position="56"/>
    </location>
</feature>
<evidence type="ECO:0000256" key="4">
    <source>
        <dbReference type="ARBA" id="ARBA00023163"/>
    </source>
</evidence>
<gene>
    <name evidence="7" type="ORF">H0P51_01360</name>
</gene>